<dbReference type="EMBL" id="BBLT01000013">
    <property type="protein sequence ID" value="GAL87479.1"/>
    <property type="molecule type" value="Genomic_DNA"/>
</dbReference>
<accession>A0A098LLW1</accession>
<evidence type="ECO:0008006" key="3">
    <source>
        <dbReference type="Google" id="ProtNLM"/>
    </source>
</evidence>
<dbReference type="OrthoDB" id="65842at2"/>
<protein>
    <recommendedName>
        <fullName evidence="3">DUF4291 domain-containing protein</fullName>
    </recommendedName>
</protein>
<evidence type="ECO:0000313" key="2">
    <source>
        <dbReference type="Proteomes" id="UP000030185"/>
    </source>
</evidence>
<dbReference type="AlphaFoldDB" id="A0A098LLW1"/>
<dbReference type="InterPro" id="IPR025633">
    <property type="entry name" value="DUF4291"/>
</dbReference>
<organism evidence="1 2">
    <name type="scientific">Sporocytophaga myxococcoides</name>
    <dbReference type="NCBI Taxonomy" id="153721"/>
    <lineage>
        <taxon>Bacteria</taxon>
        <taxon>Pseudomonadati</taxon>
        <taxon>Bacteroidota</taxon>
        <taxon>Cytophagia</taxon>
        <taxon>Cytophagales</taxon>
        <taxon>Cytophagaceae</taxon>
        <taxon>Sporocytophaga</taxon>
    </lineage>
</organism>
<comment type="caution">
    <text evidence="1">The sequence shown here is derived from an EMBL/GenBank/DDBJ whole genome shotgun (WGS) entry which is preliminary data.</text>
</comment>
<dbReference type="eggNOG" id="ENOG502Z86B">
    <property type="taxonomic scope" value="Bacteria"/>
</dbReference>
<dbReference type="STRING" id="153721.MYP_4709"/>
<reference evidence="1 2" key="1">
    <citation type="submission" date="2014-09" db="EMBL/GenBank/DDBJ databases">
        <title>Sporocytophaga myxococcoides PG-01 genome sequencing.</title>
        <authorList>
            <person name="Liu L."/>
            <person name="Gao P.J."/>
            <person name="Chen G.J."/>
            <person name="Wang L.S."/>
        </authorList>
    </citation>
    <scope>NUCLEOTIDE SEQUENCE [LARGE SCALE GENOMIC DNA]</scope>
    <source>
        <strain evidence="1 2">PG-01</strain>
    </source>
</reference>
<keyword evidence="2" id="KW-1185">Reference proteome</keyword>
<dbReference type="PANTHER" id="PTHR38567">
    <property type="entry name" value="DUF4291 DOMAIN-CONTAINING PROTEIN"/>
    <property type="match status" value="1"/>
</dbReference>
<dbReference type="RefSeq" id="WP_045468974.1">
    <property type="nucleotide sequence ID" value="NZ_BBLT01000013.1"/>
</dbReference>
<dbReference type="PANTHER" id="PTHR38567:SF1">
    <property type="entry name" value="DUF4291 DOMAIN-CONTAINING PROTEIN"/>
    <property type="match status" value="1"/>
</dbReference>
<proteinExistence type="predicted"/>
<gene>
    <name evidence="1" type="ORF">MYP_4709</name>
</gene>
<dbReference type="Proteomes" id="UP000030185">
    <property type="component" value="Unassembled WGS sequence"/>
</dbReference>
<name>A0A098LLW1_9BACT</name>
<evidence type="ECO:0000313" key="1">
    <source>
        <dbReference type="EMBL" id="GAL87479.1"/>
    </source>
</evidence>
<sequence>MNLNIIPYINYENDLPQEGNYILGQVRDSSIIVYQAFNDRIADYAIANQKFGGADYSFSRMTWIKPNFLWMMYRSSWAEKENQNRILAIEISINGFLELLELGVLTSYDSRFGSLQEWRTQLNTSEVRIQWDPDHGPTGDKLKRRAVQIGIKGTALVKFNNSFIKSVTDITDFVKEQKANLDQDKENFCVIHENIVEVIDSLKQKYSIPELLQRGDYN</sequence>
<dbReference type="Pfam" id="PF14124">
    <property type="entry name" value="DUF4291"/>
    <property type="match status" value="1"/>
</dbReference>